<name>A0A095VQZ3_9GAMM</name>
<protein>
    <submittedName>
        <fullName evidence="2">Uncharacterized protein</fullName>
    </submittedName>
</protein>
<keyword evidence="3" id="KW-1185">Reference proteome</keyword>
<keyword evidence="1" id="KW-1133">Transmembrane helix</keyword>
<dbReference type="OrthoDB" id="5721962at2"/>
<sequence>MKPSLRDLSLTLQLPLAAAALSLAVALALVLLAATSSRYLLTTQQADYGNALAQQIARRISSAMETGDLLSVAASLQRFVESSPTTMVEIYDVEGQALGRAGEDGHPGRVHYEAPVRIGQDIAGRVRIALDTGSARESRQRFLLSLSALAVVLSLLVFVLARYGAARLVARIAGAAERLALEGAPAPVAAGSELELLEARVDALPLELLRPRDAGAPSGEHYRTNTVLYLHLASLAGYVDTLNERNLHRYTDRLHRIIYAAAACYGGTLQVARPFGLALCFAEGEGTGSAALRAVACAALVREVANTLEAGMSLSLAMGMAVGRSELGPGDAADIYPGLYLQGVLDELRDACLQDREHVLVTEDAAADADLAGRADLRPEKPGFRRLVGFADAQGKLLERQAALLLARLRGRREAAA</sequence>
<keyword evidence="1" id="KW-0812">Transmembrane</keyword>
<proteinExistence type="predicted"/>
<evidence type="ECO:0000256" key="1">
    <source>
        <dbReference type="SAM" id="Phobius"/>
    </source>
</evidence>
<keyword evidence="1" id="KW-0472">Membrane</keyword>
<dbReference type="PATRIC" id="fig|1265313.6.peg.1487"/>
<dbReference type="Proteomes" id="UP000029640">
    <property type="component" value="Unassembled WGS sequence"/>
</dbReference>
<dbReference type="HOGENOM" id="CLU_651677_0_0_6"/>
<dbReference type="STRING" id="1265313.HRUBRA_01504"/>
<organism evidence="2 3">
    <name type="scientific">Pseudohaliea rubra DSM 19751</name>
    <dbReference type="NCBI Taxonomy" id="1265313"/>
    <lineage>
        <taxon>Bacteria</taxon>
        <taxon>Pseudomonadati</taxon>
        <taxon>Pseudomonadota</taxon>
        <taxon>Gammaproteobacteria</taxon>
        <taxon>Cellvibrionales</taxon>
        <taxon>Halieaceae</taxon>
        <taxon>Pseudohaliea</taxon>
    </lineage>
</organism>
<comment type="caution">
    <text evidence="2">The sequence shown here is derived from an EMBL/GenBank/DDBJ whole genome shotgun (WGS) entry which is preliminary data.</text>
</comment>
<accession>A0A095VQZ3</accession>
<evidence type="ECO:0000313" key="3">
    <source>
        <dbReference type="Proteomes" id="UP000029640"/>
    </source>
</evidence>
<dbReference type="EMBL" id="AUVB01000043">
    <property type="protein sequence ID" value="KGE03887.1"/>
    <property type="molecule type" value="Genomic_DNA"/>
</dbReference>
<evidence type="ECO:0000313" key="2">
    <source>
        <dbReference type="EMBL" id="KGE03887.1"/>
    </source>
</evidence>
<dbReference type="eggNOG" id="ENOG50333B9">
    <property type="taxonomic scope" value="Bacteria"/>
</dbReference>
<dbReference type="RefSeq" id="WP_035517431.1">
    <property type="nucleotide sequence ID" value="NZ_KN234779.1"/>
</dbReference>
<reference evidence="2 3" key="1">
    <citation type="journal article" date="2014" name="Genome Announc.">
        <title>Genome Sequence of Gammaproteobacterial Pseudohaliea rubra Type Strain DSM 19751, Isolated from Coastal Seawater of the Mediterranean Sea.</title>
        <authorList>
            <person name="Spring S."/>
            <person name="Fiebig A."/>
            <person name="Riedel T."/>
            <person name="Goker M."/>
            <person name="Klenk H.P."/>
        </authorList>
    </citation>
    <scope>NUCLEOTIDE SEQUENCE [LARGE SCALE GENOMIC DNA]</scope>
    <source>
        <strain evidence="2 3">DSM 19751</strain>
    </source>
</reference>
<feature type="transmembrane region" description="Helical" evidence="1">
    <location>
        <begin position="12"/>
        <end position="34"/>
    </location>
</feature>
<feature type="transmembrane region" description="Helical" evidence="1">
    <location>
        <begin position="142"/>
        <end position="161"/>
    </location>
</feature>
<dbReference type="AlphaFoldDB" id="A0A095VQZ3"/>
<gene>
    <name evidence="2" type="ORF">HRUBRA_01504</name>
</gene>